<dbReference type="EMBL" id="KX397373">
    <property type="protein sequence ID" value="ANZ50698.1"/>
    <property type="molecule type" value="Genomic_DNA"/>
</dbReference>
<evidence type="ECO:0000313" key="2">
    <source>
        <dbReference type="Proteomes" id="UP000221949"/>
    </source>
</evidence>
<organism evidence="1 2">
    <name type="scientific">Erwinia phage vB_EamM_Stratton</name>
    <dbReference type="NCBI Taxonomy" id="1883378"/>
    <lineage>
        <taxon>Viruses</taxon>
        <taxon>Duplodnaviria</taxon>
        <taxon>Heunggongvirae</taxon>
        <taxon>Uroviricota</taxon>
        <taxon>Caudoviricetes</taxon>
        <taxon>Chimalliviridae</taxon>
        <taxon>Erskinevirus</taxon>
        <taxon>Erskinevirus EaH2</taxon>
    </lineage>
</organism>
<reference evidence="2" key="1">
    <citation type="submission" date="2016-06" db="EMBL/GenBank/DDBJ databases">
        <authorList>
            <person name="Berg J.A."/>
            <person name="Stratton M.L."/>
            <person name="Esplin I.D."/>
            <person name="Jensen G.L."/>
            <person name="Merrill B.D."/>
            <person name="Breakwell D.P."/>
            <person name="Hope S."/>
            <person name="Grose J.H."/>
        </authorList>
    </citation>
    <scope>NUCLEOTIDE SEQUENCE [LARGE SCALE GENOMIC DNA]</scope>
</reference>
<protein>
    <submittedName>
        <fullName evidence="1">Uncharacterized protein</fullName>
    </submittedName>
</protein>
<accession>A0A1B2IHG5</accession>
<sequence>MSLKLVYNPSNLKDNAMTVKVTSIKELNSIIESIDGPTVVLNEDLSLKAEPLMDIYVDTLPVVKVGEIDYRFTLDDANALRQHDANFLEAFGGIASGVIVDRAKADSDIGALDLKLDIGNASFSTVFARPTGDEPTKKEWEASIGFGYGVPKSKALEGKLRKGFAAAMMASDEEDEE</sequence>
<proteinExistence type="predicted"/>
<gene>
    <name evidence="1" type="ORF">STRATTON_273</name>
</gene>
<name>A0A1B2IHG5_9CAUD</name>
<evidence type="ECO:0000313" key="1">
    <source>
        <dbReference type="EMBL" id="ANZ50698.1"/>
    </source>
</evidence>
<dbReference type="Proteomes" id="UP000221949">
    <property type="component" value="Segment"/>
</dbReference>